<dbReference type="OrthoDB" id="429626at2759"/>
<comment type="catalytic activity">
    <reaction evidence="1">
        <text>(8S)-3',8-cyclo-7,8-dihydroguanosine 5'-triphosphate = cyclic pyranopterin phosphate + diphosphate</text>
        <dbReference type="Rhea" id="RHEA:49580"/>
        <dbReference type="ChEBI" id="CHEBI:33019"/>
        <dbReference type="ChEBI" id="CHEBI:59648"/>
        <dbReference type="ChEBI" id="CHEBI:131766"/>
        <dbReference type="EC" id="4.6.1.17"/>
    </reaction>
</comment>
<keyword evidence="5" id="KW-0456">Lyase</keyword>
<feature type="domain" description="Molybdopterin cofactor biosynthesis C (MoaC)" evidence="7">
    <location>
        <begin position="157"/>
        <end position="291"/>
    </location>
</feature>
<dbReference type="InterPro" id="IPR036522">
    <property type="entry name" value="MoaC_sf"/>
</dbReference>
<dbReference type="GO" id="GO:0061798">
    <property type="term" value="F:GTP 3',8'-cyclase activity"/>
    <property type="evidence" value="ECO:0007669"/>
    <property type="project" value="TreeGrafter"/>
</dbReference>
<evidence type="ECO:0000256" key="4">
    <source>
        <dbReference type="ARBA" id="ARBA00023150"/>
    </source>
</evidence>
<dbReference type="Pfam" id="PF01967">
    <property type="entry name" value="MoaC"/>
    <property type="match status" value="1"/>
</dbReference>
<proteinExistence type="predicted"/>
<feature type="region of interest" description="Disordered" evidence="6">
    <location>
        <begin position="49"/>
        <end position="95"/>
    </location>
</feature>
<evidence type="ECO:0000256" key="5">
    <source>
        <dbReference type="ARBA" id="ARBA00023239"/>
    </source>
</evidence>
<feature type="region of interest" description="Disordered" evidence="6">
    <location>
        <begin position="117"/>
        <end position="139"/>
    </location>
</feature>
<dbReference type="GO" id="GO:0061799">
    <property type="term" value="F:cyclic pyranopterin monophosphate synthase activity"/>
    <property type="evidence" value="ECO:0007669"/>
    <property type="project" value="UniProtKB-EC"/>
</dbReference>
<feature type="compositionally biased region" description="Low complexity" evidence="6">
    <location>
        <begin position="128"/>
        <end position="139"/>
    </location>
</feature>
<evidence type="ECO:0000313" key="9">
    <source>
        <dbReference type="Proteomes" id="UP001165080"/>
    </source>
</evidence>
<protein>
    <recommendedName>
        <fullName evidence="3">cyclic pyranopterin monophosphate synthase</fullName>
        <ecNumber evidence="3">4.6.1.17</ecNumber>
    </recommendedName>
</protein>
<accession>A0A9W6EYN3</accession>
<dbReference type="Gene3D" id="3.30.70.640">
    <property type="entry name" value="Molybdopterin cofactor biosynthesis C (MoaC) domain"/>
    <property type="match status" value="1"/>
</dbReference>
<sequence length="314" mass="32714">MLARTRALLAVATSQGKHTLRTLGVSQFASLTRDVAEANRELDEFFGVSTTTTTSSSSSAGRHVHNSDGDGPIPERPFATRGRERHSAPVGVDSLNPGWDVAPGYGFAATAEQDRYGMSAQQPPPPQQQQQQQPQPQVQQLPPLALTHIDATGSASMVDVSQKAVTVREAQASCAVSLGAAFDLVAANSVSKGDVLVVAQLAGICGAKATATLIPLCHNIPISKVDVQLHLDAAARAVVVRALARTDGKTGVEMEALTAASVAALTVYDMCKAAAKDMVVGALQLDYKSGGRSGTYLRAGLTRADLLPSARPPL</sequence>
<evidence type="ECO:0000256" key="1">
    <source>
        <dbReference type="ARBA" id="ARBA00001637"/>
    </source>
</evidence>
<dbReference type="NCBIfam" id="TIGR00581">
    <property type="entry name" value="moaC"/>
    <property type="match status" value="1"/>
</dbReference>
<organism evidence="8 9">
    <name type="scientific">Pleodorina starrii</name>
    <dbReference type="NCBI Taxonomy" id="330485"/>
    <lineage>
        <taxon>Eukaryota</taxon>
        <taxon>Viridiplantae</taxon>
        <taxon>Chlorophyta</taxon>
        <taxon>core chlorophytes</taxon>
        <taxon>Chlorophyceae</taxon>
        <taxon>CS clade</taxon>
        <taxon>Chlamydomonadales</taxon>
        <taxon>Volvocaceae</taxon>
        <taxon>Pleodorina</taxon>
    </lineage>
</organism>
<evidence type="ECO:0000256" key="3">
    <source>
        <dbReference type="ARBA" id="ARBA00012575"/>
    </source>
</evidence>
<dbReference type="PANTHER" id="PTHR22960:SF0">
    <property type="entry name" value="MOLYBDENUM COFACTOR BIOSYNTHESIS PROTEIN 1"/>
    <property type="match status" value="1"/>
</dbReference>
<evidence type="ECO:0000313" key="8">
    <source>
        <dbReference type="EMBL" id="GLC49709.1"/>
    </source>
</evidence>
<dbReference type="PANTHER" id="PTHR22960">
    <property type="entry name" value="MOLYBDOPTERIN COFACTOR SYNTHESIS PROTEIN A"/>
    <property type="match status" value="1"/>
</dbReference>
<dbReference type="GO" id="GO:0006777">
    <property type="term" value="P:Mo-molybdopterin cofactor biosynthetic process"/>
    <property type="evidence" value="ECO:0007669"/>
    <property type="project" value="UniProtKB-KW"/>
</dbReference>
<dbReference type="CDD" id="cd01420">
    <property type="entry name" value="MoaC_PE"/>
    <property type="match status" value="1"/>
</dbReference>
<dbReference type="InterPro" id="IPR047594">
    <property type="entry name" value="MoaC_bact/euk"/>
</dbReference>
<evidence type="ECO:0000256" key="2">
    <source>
        <dbReference type="ARBA" id="ARBA00005046"/>
    </source>
</evidence>
<dbReference type="Proteomes" id="UP001165080">
    <property type="component" value="Unassembled WGS sequence"/>
</dbReference>
<reference evidence="8 9" key="1">
    <citation type="journal article" date="2023" name="Commun. Biol.">
        <title>Reorganization of the ancestral sex-determining regions during the evolution of trioecy in Pleodorina starrii.</title>
        <authorList>
            <person name="Takahashi K."/>
            <person name="Suzuki S."/>
            <person name="Kawai-Toyooka H."/>
            <person name="Yamamoto K."/>
            <person name="Hamaji T."/>
            <person name="Ootsuki R."/>
            <person name="Yamaguchi H."/>
            <person name="Kawachi M."/>
            <person name="Higashiyama T."/>
            <person name="Nozaki H."/>
        </authorList>
    </citation>
    <scope>NUCLEOTIDE SEQUENCE [LARGE SCALE GENOMIC DNA]</scope>
    <source>
        <strain evidence="8 9">NIES-4479</strain>
    </source>
</reference>
<feature type="compositionally biased region" description="Low complexity" evidence="6">
    <location>
        <begin position="49"/>
        <end position="59"/>
    </location>
</feature>
<gene>
    <name evidence="8" type="primary">PLEST004797</name>
    <name evidence="8" type="ORF">PLESTB_000278400</name>
</gene>
<comment type="pathway">
    <text evidence="2">Cofactor biosynthesis; molybdopterin biosynthesis.</text>
</comment>
<dbReference type="EMBL" id="BRXU01000002">
    <property type="protein sequence ID" value="GLC49709.1"/>
    <property type="molecule type" value="Genomic_DNA"/>
</dbReference>
<evidence type="ECO:0000259" key="7">
    <source>
        <dbReference type="Pfam" id="PF01967"/>
    </source>
</evidence>
<name>A0A9W6EYN3_9CHLO</name>
<keyword evidence="4" id="KW-0501">Molybdenum cofactor biosynthesis</keyword>
<dbReference type="InterPro" id="IPR002820">
    <property type="entry name" value="Mopterin_CF_biosynth-C_dom"/>
</dbReference>
<dbReference type="AlphaFoldDB" id="A0A9W6EYN3"/>
<dbReference type="NCBIfam" id="NF006870">
    <property type="entry name" value="PRK09364.1"/>
    <property type="match status" value="1"/>
</dbReference>
<dbReference type="SUPFAM" id="SSF55040">
    <property type="entry name" value="Molybdenum cofactor biosynthesis protein C, MoaC"/>
    <property type="match status" value="1"/>
</dbReference>
<keyword evidence="9" id="KW-1185">Reference proteome</keyword>
<dbReference type="EC" id="4.6.1.17" evidence="3"/>
<dbReference type="InterPro" id="IPR023045">
    <property type="entry name" value="MoaC"/>
</dbReference>
<dbReference type="InterPro" id="IPR050105">
    <property type="entry name" value="MoCo_biosynth_MoaA/MoaC"/>
</dbReference>
<evidence type="ECO:0000256" key="6">
    <source>
        <dbReference type="SAM" id="MobiDB-lite"/>
    </source>
</evidence>
<comment type="caution">
    <text evidence="8">The sequence shown here is derived from an EMBL/GenBank/DDBJ whole genome shotgun (WGS) entry which is preliminary data.</text>
</comment>